<protein>
    <submittedName>
        <fullName evidence="1">Jg15030 protein</fullName>
    </submittedName>
</protein>
<evidence type="ECO:0000313" key="1">
    <source>
        <dbReference type="EMBL" id="CAH2227164.1"/>
    </source>
</evidence>
<accession>A0A8S4QZP2</accession>
<evidence type="ECO:0000313" key="2">
    <source>
        <dbReference type="Proteomes" id="UP000838756"/>
    </source>
</evidence>
<reference evidence="1" key="1">
    <citation type="submission" date="2022-03" db="EMBL/GenBank/DDBJ databases">
        <authorList>
            <person name="Lindestad O."/>
        </authorList>
    </citation>
    <scope>NUCLEOTIDE SEQUENCE</scope>
</reference>
<organism evidence="1 2">
    <name type="scientific">Pararge aegeria aegeria</name>
    <dbReference type="NCBI Taxonomy" id="348720"/>
    <lineage>
        <taxon>Eukaryota</taxon>
        <taxon>Metazoa</taxon>
        <taxon>Ecdysozoa</taxon>
        <taxon>Arthropoda</taxon>
        <taxon>Hexapoda</taxon>
        <taxon>Insecta</taxon>
        <taxon>Pterygota</taxon>
        <taxon>Neoptera</taxon>
        <taxon>Endopterygota</taxon>
        <taxon>Lepidoptera</taxon>
        <taxon>Glossata</taxon>
        <taxon>Ditrysia</taxon>
        <taxon>Papilionoidea</taxon>
        <taxon>Nymphalidae</taxon>
        <taxon>Satyrinae</taxon>
        <taxon>Satyrini</taxon>
        <taxon>Parargina</taxon>
        <taxon>Pararge</taxon>
    </lineage>
</organism>
<keyword evidence="2" id="KW-1185">Reference proteome</keyword>
<dbReference type="Proteomes" id="UP000838756">
    <property type="component" value="Unassembled WGS sequence"/>
</dbReference>
<proteinExistence type="predicted"/>
<dbReference type="AlphaFoldDB" id="A0A8S4QZP2"/>
<sequence length="76" mass="8512">MPLKKASDRERERESRLLMIFPSEEEERVAGAADAFRHHCVPSASAPERQSCMRLRSFDTPTWAQAAPLGFSGYSG</sequence>
<name>A0A8S4QZP2_9NEOP</name>
<gene>
    <name evidence="1" type="primary">jg15030</name>
    <name evidence="1" type="ORF">PAEG_LOCUS7693</name>
</gene>
<dbReference type="EMBL" id="CAKXAJ010022583">
    <property type="protein sequence ID" value="CAH2227164.1"/>
    <property type="molecule type" value="Genomic_DNA"/>
</dbReference>
<comment type="caution">
    <text evidence="1">The sequence shown here is derived from an EMBL/GenBank/DDBJ whole genome shotgun (WGS) entry which is preliminary data.</text>
</comment>